<feature type="region of interest" description="Disordered" evidence="1">
    <location>
        <begin position="82"/>
        <end position="147"/>
    </location>
</feature>
<feature type="non-terminal residue" evidence="2">
    <location>
        <position position="147"/>
    </location>
</feature>
<reference evidence="2" key="1">
    <citation type="submission" date="2017-07" db="EMBL/GenBank/DDBJ databases">
        <title>Taro Niue Genome Assembly and Annotation.</title>
        <authorList>
            <person name="Atibalentja N."/>
            <person name="Keating K."/>
            <person name="Fields C.J."/>
        </authorList>
    </citation>
    <scope>NUCLEOTIDE SEQUENCE</scope>
    <source>
        <strain evidence="2">Niue_2</strain>
        <tissue evidence="2">Leaf</tissue>
    </source>
</reference>
<name>A0A843WHW7_COLES</name>
<protein>
    <submittedName>
        <fullName evidence="2">Uncharacterized protein</fullName>
    </submittedName>
</protein>
<comment type="caution">
    <text evidence="2">The sequence shown here is derived from an EMBL/GenBank/DDBJ whole genome shotgun (WGS) entry which is preliminary data.</text>
</comment>
<sequence>VLVRNQKNNHTKNTRNLSWFGPSHIEVLRPVPKQSLGILLIKGTVPIKDKTTPNPPAGLLLFLGQEGSPLLLQVKKPTSWYKPQCGSTRLKPPASPTARQKSFLEKKEQTKSYYKMNTNNSSSQPKTLPQIYNDQREREREKRGEGA</sequence>
<dbReference type="AlphaFoldDB" id="A0A843WHW7"/>
<accession>A0A843WHW7</accession>
<evidence type="ECO:0000313" key="3">
    <source>
        <dbReference type="Proteomes" id="UP000652761"/>
    </source>
</evidence>
<dbReference type="Proteomes" id="UP000652761">
    <property type="component" value="Unassembled WGS sequence"/>
</dbReference>
<gene>
    <name evidence="2" type="ORF">Taro_037997</name>
</gene>
<feature type="compositionally biased region" description="Polar residues" evidence="1">
    <location>
        <begin position="111"/>
        <end position="133"/>
    </location>
</feature>
<proteinExistence type="predicted"/>
<dbReference type="EMBL" id="NMUH01003366">
    <property type="protein sequence ID" value="MQM05191.1"/>
    <property type="molecule type" value="Genomic_DNA"/>
</dbReference>
<keyword evidence="3" id="KW-1185">Reference proteome</keyword>
<evidence type="ECO:0000256" key="1">
    <source>
        <dbReference type="SAM" id="MobiDB-lite"/>
    </source>
</evidence>
<organism evidence="2 3">
    <name type="scientific">Colocasia esculenta</name>
    <name type="common">Wild taro</name>
    <name type="synonym">Arum esculentum</name>
    <dbReference type="NCBI Taxonomy" id="4460"/>
    <lineage>
        <taxon>Eukaryota</taxon>
        <taxon>Viridiplantae</taxon>
        <taxon>Streptophyta</taxon>
        <taxon>Embryophyta</taxon>
        <taxon>Tracheophyta</taxon>
        <taxon>Spermatophyta</taxon>
        <taxon>Magnoliopsida</taxon>
        <taxon>Liliopsida</taxon>
        <taxon>Araceae</taxon>
        <taxon>Aroideae</taxon>
        <taxon>Colocasieae</taxon>
        <taxon>Colocasia</taxon>
    </lineage>
</organism>
<feature type="non-terminal residue" evidence="2">
    <location>
        <position position="1"/>
    </location>
</feature>
<evidence type="ECO:0000313" key="2">
    <source>
        <dbReference type="EMBL" id="MQM05191.1"/>
    </source>
</evidence>
<feature type="compositionally biased region" description="Basic and acidic residues" evidence="1">
    <location>
        <begin position="134"/>
        <end position="147"/>
    </location>
</feature>